<sequence length="278" mass="30365">MQTKEYLAINVATSLMCSGIAPSILTPAPPSTSLYCTLLELTITMNQTPTTDNSSAITLDKDSINNTSTTSPLDKDLTTAPASNKDMHNLALTTSSQQPTQQKTAGEGDTVDKTGKVLGKGCYNYSVTQKEFLQNLISEFNSHSKRQREAFNAIYAERLVNNPLFALPSSMTAEDWKKSLLKWFDNNTKKDVKPQKKDSKPQMNDAKPHQNDAKPQKNQKSVPSSSLPSATNTSATLSWAKLRDLAKFFTGLTLAGMDVKSGIEVFAASQGMEEEEIS</sequence>
<gene>
    <name evidence="2" type="ORF">BT96DRAFT_941458</name>
</gene>
<dbReference type="EMBL" id="ML769508">
    <property type="protein sequence ID" value="KAE9396797.1"/>
    <property type="molecule type" value="Genomic_DNA"/>
</dbReference>
<evidence type="ECO:0000313" key="2">
    <source>
        <dbReference type="EMBL" id="KAE9396797.1"/>
    </source>
</evidence>
<accession>A0A6A4HI17</accession>
<feature type="compositionally biased region" description="Low complexity" evidence="1">
    <location>
        <begin position="93"/>
        <end position="104"/>
    </location>
</feature>
<keyword evidence="3" id="KW-1185">Reference proteome</keyword>
<protein>
    <submittedName>
        <fullName evidence="2">Uncharacterized protein</fullName>
    </submittedName>
</protein>
<proteinExistence type="predicted"/>
<evidence type="ECO:0000313" key="3">
    <source>
        <dbReference type="Proteomes" id="UP000799118"/>
    </source>
</evidence>
<evidence type="ECO:0000256" key="1">
    <source>
        <dbReference type="SAM" id="MobiDB-lite"/>
    </source>
</evidence>
<name>A0A6A4HI17_9AGAR</name>
<dbReference type="Proteomes" id="UP000799118">
    <property type="component" value="Unassembled WGS sequence"/>
</dbReference>
<feature type="region of interest" description="Disordered" evidence="1">
    <location>
        <begin position="187"/>
        <end position="230"/>
    </location>
</feature>
<feature type="compositionally biased region" description="Basic and acidic residues" evidence="1">
    <location>
        <begin position="187"/>
        <end position="215"/>
    </location>
</feature>
<dbReference type="AlphaFoldDB" id="A0A6A4HI17"/>
<feature type="region of interest" description="Disordered" evidence="1">
    <location>
        <begin position="49"/>
        <end position="113"/>
    </location>
</feature>
<reference evidence="2" key="1">
    <citation type="journal article" date="2019" name="Environ. Microbiol.">
        <title>Fungal ecological strategies reflected in gene transcription - a case study of two litter decomposers.</title>
        <authorList>
            <person name="Barbi F."/>
            <person name="Kohler A."/>
            <person name="Barry K."/>
            <person name="Baskaran P."/>
            <person name="Daum C."/>
            <person name="Fauchery L."/>
            <person name="Ihrmark K."/>
            <person name="Kuo A."/>
            <person name="LaButti K."/>
            <person name="Lipzen A."/>
            <person name="Morin E."/>
            <person name="Grigoriev I.V."/>
            <person name="Henrissat B."/>
            <person name="Lindahl B."/>
            <person name="Martin F."/>
        </authorList>
    </citation>
    <scope>NUCLEOTIDE SEQUENCE</scope>
    <source>
        <strain evidence="2">JB14</strain>
    </source>
</reference>
<feature type="compositionally biased region" description="Polar residues" evidence="1">
    <location>
        <begin position="216"/>
        <end position="230"/>
    </location>
</feature>
<organism evidence="2 3">
    <name type="scientific">Gymnopus androsaceus JB14</name>
    <dbReference type="NCBI Taxonomy" id="1447944"/>
    <lineage>
        <taxon>Eukaryota</taxon>
        <taxon>Fungi</taxon>
        <taxon>Dikarya</taxon>
        <taxon>Basidiomycota</taxon>
        <taxon>Agaricomycotina</taxon>
        <taxon>Agaricomycetes</taxon>
        <taxon>Agaricomycetidae</taxon>
        <taxon>Agaricales</taxon>
        <taxon>Marasmiineae</taxon>
        <taxon>Omphalotaceae</taxon>
        <taxon>Gymnopus</taxon>
    </lineage>
</organism>